<keyword evidence="1" id="KW-0805">Transcription regulation</keyword>
<feature type="domain" description="Myb-like" evidence="6">
    <location>
        <begin position="235"/>
        <end position="279"/>
    </location>
</feature>
<dbReference type="SMART" id="SM00717">
    <property type="entry name" value="SANT"/>
    <property type="match status" value="5"/>
</dbReference>
<feature type="domain" description="Myb-like" evidence="6">
    <location>
        <begin position="174"/>
        <end position="231"/>
    </location>
</feature>
<dbReference type="Pfam" id="PF00249">
    <property type="entry name" value="Myb_DNA-binding"/>
    <property type="match status" value="1"/>
</dbReference>
<dbReference type="InterPro" id="IPR009057">
    <property type="entry name" value="Homeodomain-like_sf"/>
</dbReference>
<dbReference type="PROSITE" id="PS50090">
    <property type="entry name" value="MYB_LIKE"/>
    <property type="match status" value="4"/>
</dbReference>
<dbReference type="InterPro" id="IPR051575">
    <property type="entry name" value="Myb-like_DNA-bd"/>
</dbReference>
<feature type="compositionally biased region" description="Basic and acidic residues" evidence="5">
    <location>
        <begin position="360"/>
        <end position="372"/>
    </location>
</feature>
<evidence type="ECO:0000259" key="6">
    <source>
        <dbReference type="PROSITE" id="PS50090"/>
    </source>
</evidence>
<dbReference type="InterPro" id="IPR001005">
    <property type="entry name" value="SANT/Myb"/>
</dbReference>
<dbReference type="PANTHER" id="PTHR46621:SF1">
    <property type="entry name" value="SNRNA-ACTIVATING PROTEIN COMPLEX SUBUNIT 4"/>
    <property type="match status" value="1"/>
</dbReference>
<feature type="compositionally biased region" description="Low complexity" evidence="5">
    <location>
        <begin position="483"/>
        <end position="501"/>
    </location>
</feature>
<dbReference type="GO" id="GO:0019185">
    <property type="term" value="C:snRNA-activating protein complex"/>
    <property type="evidence" value="ECO:0007669"/>
    <property type="project" value="TreeGrafter"/>
</dbReference>
<dbReference type="GO" id="GO:0042795">
    <property type="term" value="P:snRNA transcription by RNA polymerase II"/>
    <property type="evidence" value="ECO:0007669"/>
    <property type="project" value="TreeGrafter"/>
</dbReference>
<dbReference type="GO" id="GO:0001006">
    <property type="term" value="F:RNA polymerase III type 3 promoter sequence-specific DNA binding"/>
    <property type="evidence" value="ECO:0007669"/>
    <property type="project" value="TreeGrafter"/>
</dbReference>
<feature type="compositionally biased region" description="Basic residues" evidence="5">
    <location>
        <begin position="738"/>
        <end position="748"/>
    </location>
</feature>
<feature type="region of interest" description="Disordered" evidence="5">
    <location>
        <begin position="483"/>
        <end position="535"/>
    </location>
</feature>
<dbReference type="PROSITE" id="PS51294">
    <property type="entry name" value="HTH_MYB"/>
    <property type="match status" value="2"/>
</dbReference>
<feature type="compositionally biased region" description="Low complexity" evidence="5">
    <location>
        <begin position="763"/>
        <end position="786"/>
    </location>
</feature>
<sequence length="786" mass="86296">MLSASSTRQQIFTAVQSNTKHQYALEKYSQRLTAELQEIDKLLAAADVGDSDNEQPGDVEIQGASRATGPIPEHEFLNPVSPFFSEAIKRSRYCKSTVTHAMRPKELDTLTDAVTAEFRRLRILEGQGSASSAIDLTSNTDRLNWKTIAEKVSDASYFLRSDRECKTKWVGYQRPGICHDDWTLDELKKLKEIVADKEKDEEYELDWVDVARELGTNRTPIDCMRHGFKRVNHTWAPEADRKLFEAVQVYGTENWALVAIHVSPNVTSVQCQMRYNRSLDPLLNKSPWSSAEDERLNEIVSVLGSSSWPEVARHIPGRTNDMCRERYSERIKAKGQVNKGKAKAKAEGDDGNSVQETEGDEPREAIARSEWTKEEDEELVRLVGEMGNKWQKISAAMGGVHTNVQCRIRYKKLKNGTLSIDTNRSSHSASITNDQPSKPSAPPPPDLSPNAYLSLAPSGSRHALSFITSDSHPPILQLAPTSIAQSSTSPSVSVVQPPKSSLTLAKPRPKSKAKTNVPPQSMTSHTNTTHNSHDNEQQLFSSNSAVITSSVISSTTTAPPRPARKRSSHRRAAVLSTAITENLETLEPTRGVTSVPSQAQIRGWEAEGHSSIESQVTGWGAEKGREADGLVQGWEGEGRVREWEGNTNPALKIITGAATEVMSDIEGPDPSERAGSHSFATGSPLSRKRQRDELSDTMSLSPSKNTVSVQDKNSSEAGVESTTNIEHGIGNNSTPQRRPARKKERSRKSTADWSAVPVTPTISSLPSTPASGSSTLRRSTRLAGKS</sequence>
<feature type="compositionally biased region" description="Low complexity" evidence="5">
    <location>
        <begin position="521"/>
        <end position="530"/>
    </location>
</feature>
<organism evidence="8 9">
    <name type="scientific">Lentinula lateritia</name>
    <dbReference type="NCBI Taxonomy" id="40482"/>
    <lineage>
        <taxon>Eukaryota</taxon>
        <taxon>Fungi</taxon>
        <taxon>Dikarya</taxon>
        <taxon>Basidiomycota</taxon>
        <taxon>Agaricomycotina</taxon>
        <taxon>Agaricomycetes</taxon>
        <taxon>Agaricomycetidae</taxon>
        <taxon>Agaricales</taxon>
        <taxon>Marasmiineae</taxon>
        <taxon>Omphalotaceae</taxon>
        <taxon>Lentinula</taxon>
    </lineage>
</organism>
<dbReference type="GO" id="GO:0000978">
    <property type="term" value="F:RNA polymerase II cis-regulatory region sequence-specific DNA binding"/>
    <property type="evidence" value="ECO:0007669"/>
    <property type="project" value="TreeGrafter"/>
</dbReference>
<feature type="region of interest" description="Disordered" evidence="5">
    <location>
        <begin position="663"/>
        <end position="786"/>
    </location>
</feature>
<feature type="region of interest" description="Disordered" evidence="5">
    <location>
        <begin position="334"/>
        <end position="373"/>
    </location>
</feature>
<feature type="compositionally biased region" description="Polar residues" evidence="5">
    <location>
        <begin position="696"/>
        <end position="736"/>
    </location>
</feature>
<protein>
    <submittedName>
        <fullName evidence="8">Uncharacterized protein</fullName>
    </submittedName>
</protein>
<keyword evidence="3" id="KW-0804">Transcription</keyword>
<dbReference type="SUPFAM" id="SSF46689">
    <property type="entry name" value="Homeodomain-like"/>
    <property type="match status" value="4"/>
</dbReference>
<evidence type="ECO:0000256" key="3">
    <source>
        <dbReference type="ARBA" id="ARBA00023163"/>
    </source>
</evidence>
<dbReference type="Gene3D" id="1.10.10.60">
    <property type="entry name" value="Homeodomain-like"/>
    <property type="match status" value="4"/>
</dbReference>
<keyword evidence="2" id="KW-0238">DNA-binding</keyword>
<dbReference type="Proteomes" id="UP001150238">
    <property type="component" value="Unassembled WGS sequence"/>
</dbReference>
<gene>
    <name evidence="8" type="ORF">C8J55DRAFT_602850</name>
</gene>
<evidence type="ECO:0000256" key="2">
    <source>
        <dbReference type="ARBA" id="ARBA00023125"/>
    </source>
</evidence>
<comment type="caution">
    <text evidence="8">The sequence shown here is derived from an EMBL/GenBank/DDBJ whole genome shotgun (WGS) entry which is preliminary data.</text>
</comment>
<evidence type="ECO:0000313" key="8">
    <source>
        <dbReference type="EMBL" id="KAJ4492917.1"/>
    </source>
</evidence>
<feature type="domain" description="HTH myb-type" evidence="7">
    <location>
        <begin position="363"/>
        <end position="418"/>
    </location>
</feature>
<reference evidence="8" key="2">
    <citation type="journal article" date="2023" name="Proc. Natl. Acad. Sci. U.S.A.">
        <title>A global phylogenomic analysis of the shiitake genus Lentinula.</title>
        <authorList>
            <person name="Sierra-Patev S."/>
            <person name="Min B."/>
            <person name="Naranjo-Ortiz M."/>
            <person name="Looney B."/>
            <person name="Konkel Z."/>
            <person name="Slot J.C."/>
            <person name="Sakamoto Y."/>
            <person name="Steenwyk J.L."/>
            <person name="Rokas A."/>
            <person name="Carro J."/>
            <person name="Camarero S."/>
            <person name="Ferreira P."/>
            <person name="Molpeceres G."/>
            <person name="Ruiz-Duenas F.J."/>
            <person name="Serrano A."/>
            <person name="Henrissat B."/>
            <person name="Drula E."/>
            <person name="Hughes K.W."/>
            <person name="Mata J.L."/>
            <person name="Ishikawa N.K."/>
            <person name="Vargas-Isla R."/>
            <person name="Ushijima S."/>
            <person name="Smith C.A."/>
            <person name="Donoghue J."/>
            <person name="Ahrendt S."/>
            <person name="Andreopoulos W."/>
            <person name="He G."/>
            <person name="LaButti K."/>
            <person name="Lipzen A."/>
            <person name="Ng V."/>
            <person name="Riley R."/>
            <person name="Sandor L."/>
            <person name="Barry K."/>
            <person name="Martinez A.T."/>
            <person name="Xiao Y."/>
            <person name="Gibbons J.G."/>
            <person name="Terashima K."/>
            <person name="Grigoriev I.V."/>
            <person name="Hibbett D."/>
        </authorList>
    </citation>
    <scope>NUCLEOTIDE SEQUENCE</scope>
    <source>
        <strain evidence="8">Sp2 HRB7682 ss15</strain>
    </source>
</reference>
<dbReference type="CDD" id="cd00167">
    <property type="entry name" value="SANT"/>
    <property type="match status" value="4"/>
</dbReference>
<dbReference type="GO" id="GO:0042796">
    <property type="term" value="P:snRNA transcription by RNA polymerase III"/>
    <property type="evidence" value="ECO:0007669"/>
    <property type="project" value="TreeGrafter"/>
</dbReference>
<feature type="domain" description="HTH myb-type" evidence="7">
    <location>
        <begin position="280"/>
        <end position="335"/>
    </location>
</feature>
<feature type="domain" description="Myb-like" evidence="6">
    <location>
        <begin position="363"/>
        <end position="414"/>
    </location>
</feature>
<dbReference type="EMBL" id="JANVFS010000004">
    <property type="protein sequence ID" value="KAJ4492917.1"/>
    <property type="molecule type" value="Genomic_DNA"/>
</dbReference>
<evidence type="ECO:0000256" key="4">
    <source>
        <dbReference type="ARBA" id="ARBA00023242"/>
    </source>
</evidence>
<dbReference type="AlphaFoldDB" id="A0A9W9DZ24"/>
<evidence type="ECO:0000256" key="1">
    <source>
        <dbReference type="ARBA" id="ARBA00023015"/>
    </source>
</evidence>
<feature type="region of interest" description="Disordered" evidence="5">
    <location>
        <begin position="419"/>
        <end position="451"/>
    </location>
</feature>
<feature type="domain" description="Myb-like" evidence="6">
    <location>
        <begin position="280"/>
        <end position="331"/>
    </location>
</feature>
<dbReference type="Pfam" id="PF13921">
    <property type="entry name" value="Myb_DNA-bind_6"/>
    <property type="match status" value="1"/>
</dbReference>
<accession>A0A9W9DZ24</accession>
<feature type="region of interest" description="Disordered" evidence="5">
    <location>
        <begin position="551"/>
        <end position="571"/>
    </location>
</feature>
<evidence type="ECO:0000313" key="9">
    <source>
        <dbReference type="Proteomes" id="UP001150238"/>
    </source>
</evidence>
<dbReference type="PANTHER" id="PTHR46621">
    <property type="entry name" value="SNRNA-ACTIVATING PROTEIN COMPLEX SUBUNIT 4"/>
    <property type="match status" value="1"/>
</dbReference>
<dbReference type="InterPro" id="IPR017930">
    <property type="entry name" value="Myb_dom"/>
</dbReference>
<evidence type="ECO:0000259" key="7">
    <source>
        <dbReference type="PROSITE" id="PS51294"/>
    </source>
</evidence>
<reference evidence="8" key="1">
    <citation type="submission" date="2022-08" db="EMBL/GenBank/DDBJ databases">
        <authorList>
            <consortium name="DOE Joint Genome Institute"/>
            <person name="Min B."/>
            <person name="Riley R."/>
            <person name="Sierra-Patev S."/>
            <person name="Naranjo-Ortiz M."/>
            <person name="Looney B."/>
            <person name="Konkel Z."/>
            <person name="Slot J.C."/>
            <person name="Sakamoto Y."/>
            <person name="Steenwyk J.L."/>
            <person name="Rokas A."/>
            <person name="Carro J."/>
            <person name="Camarero S."/>
            <person name="Ferreira P."/>
            <person name="Molpeceres G."/>
            <person name="Ruiz-Duenas F.J."/>
            <person name="Serrano A."/>
            <person name="Henrissat B."/>
            <person name="Drula E."/>
            <person name="Hughes K.W."/>
            <person name="Mata J.L."/>
            <person name="Ishikawa N.K."/>
            <person name="Vargas-Isla R."/>
            <person name="Ushijima S."/>
            <person name="Smith C.A."/>
            <person name="Ahrendt S."/>
            <person name="Andreopoulos W."/>
            <person name="He G."/>
            <person name="Labutti K."/>
            <person name="Lipzen A."/>
            <person name="Ng V."/>
            <person name="Sandor L."/>
            <person name="Barry K."/>
            <person name="Martinez A.T."/>
            <person name="Xiao Y."/>
            <person name="Gibbons J.G."/>
            <person name="Terashima K."/>
            <person name="Hibbett D.S."/>
            <person name="Grigoriev I.V."/>
        </authorList>
    </citation>
    <scope>NUCLEOTIDE SEQUENCE</scope>
    <source>
        <strain evidence="8">Sp2 HRB7682 ss15</strain>
    </source>
</reference>
<proteinExistence type="predicted"/>
<name>A0A9W9DZ24_9AGAR</name>
<evidence type="ECO:0000256" key="5">
    <source>
        <dbReference type="SAM" id="MobiDB-lite"/>
    </source>
</evidence>
<feature type="compositionally biased region" description="Basic residues" evidence="5">
    <location>
        <begin position="562"/>
        <end position="571"/>
    </location>
</feature>
<feature type="compositionally biased region" description="Polar residues" evidence="5">
    <location>
        <begin position="419"/>
        <end position="435"/>
    </location>
</feature>
<keyword evidence="4" id="KW-0539">Nucleus</keyword>